<organism evidence="1 2">
    <name type="scientific">Avena sativa</name>
    <name type="common">Oat</name>
    <dbReference type="NCBI Taxonomy" id="4498"/>
    <lineage>
        <taxon>Eukaryota</taxon>
        <taxon>Viridiplantae</taxon>
        <taxon>Streptophyta</taxon>
        <taxon>Embryophyta</taxon>
        <taxon>Tracheophyta</taxon>
        <taxon>Spermatophyta</taxon>
        <taxon>Magnoliopsida</taxon>
        <taxon>Liliopsida</taxon>
        <taxon>Poales</taxon>
        <taxon>Poaceae</taxon>
        <taxon>BOP clade</taxon>
        <taxon>Pooideae</taxon>
        <taxon>Poodae</taxon>
        <taxon>Poeae</taxon>
        <taxon>Poeae Chloroplast Group 1 (Aveneae type)</taxon>
        <taxon>Aveninae</taxon>
        <taxon>Avena</taxon>
    </lineage>
</organism>
<dbReference type="Proteomes" id="UP001732700">
    <property type="component" value="Chromosome 4A"/>
</dbReference>
<evidence type="ECO:0000313" key="2">
    <source>
        <dbReference type="Proteomes" id="UP001732700"/>
    </source>
</evidence>
<sequence>MSHLLVGCPFSRALWHEVLSWTRSTILPPDGEDDFVDWWQHVVLSAHRAMRKGTSLLIMSMAWWIWKQRNAVVFDHASPDLGRLLTTIQTDAQSWGTAGAKGLNALIPAVP</sequence>
<reference evidence="1" key="1">
    <citation type="submission" date="2021-05" db="EMBL/GenBank/DDBJ databases">
        <authorList>
            <person name="Scholz U."/>
            <person name="Mascher M."/>
            <person name="Fiebig A."/>
        </authorList>
    </citation>
    <scope>NUCLEOTIDE SEQUENCE [LARGE SCALE GENOMIC DNA]</scope>
</reference>
<dbReference type="EnsemblPlants" id="AVESA.00010b.r2.4AG0577200.1">
    <property type="protein sequence ID" value="AVESA.00010b.r2.4AG0577200.1.CDS.1"/>
    <property type="gene ID" value="AVESA.00010b.r2.4AG0577200"/>
</dbReference>
<accession>A0ACD5W632</accession>
<name>A0ACD5W632_AVESA</name>
<keyword evidence="2" id="KW-1185">Reference proteome</keyword>
<reference evidence="1" key="2">
    <citation type="submission" date="2025-09" db="UniProtKB">
        <authorList>
            <consortium name="EnsemblPlants"/>
        </authorList>
    </citation>
    <scope>IDENTIFICATION</scope>
</reference>
<proteinExistence type="predicted"/>
<protein>
    <submittedName>
        <fullName evidence="1">Uncharacterized protein</fullName>
    </submittedName>
</protein>
<evidence type="ECO:0000313" key="1">
    <source>
        <dbReference type="EnsemblPlants" id="AVESA.00010b.r2.4AG0577200.1.CDS.1"/>
    </source>
</evidence>